<dbReference type="PANTHER" id="PTHR43736:SF1">
    <property type="entry name" value="DIHYDRONEOPTERIN TRIPHOSPHATE DIPHOSPHATASE"/>
    <property type="match status" value="1"/>
</dbReference>
<dbReference type="HOGENOM" id="CLU_037162_19_3_9"/>
<dbReference type="PROSITE" id="PS51462">
    <property type="entry name" value="NUDIX"/>
    <property type="match status" value="1"/>
</dbReference>
<dbReference type="Pfam" id="PF00293">
    <property type="entry name" value="NUDIX"/>
    <property type="match status" value="1"/>
</dbReference>
<dbReference type="InterPro" id="IPR020476">
    <property type="entry name" value="Nudix_hydrolase"/>
</dbReference>
<proteinExistence type="inferred from homology"/>
<dbReference type="STRING" id="439292.Bsel_2416"/>
<dbReference type="Proteomes" id="UP000000271">
    <property type="component" value="Chromosome"/>
</dbReference>
<dbReference type="KEGG" id="bse:Bsel_2416"/>
<keyword evidence="2 3" id="KW-0378">Hydrolase</keyword>
<organism evidence="5 6">
    <name type="scientific">Bacillus selenitireducens (strain ATCC 700615 / DSM 15326 / MLS10)</name>
    <dbReference type="NCBI Taxonomy" id="439292"/>
    <lineage>
        <taxon>Bacteria</taxon>
        <taxon>Bacillati</taxon>
        <taxon>Bacillota</taxon>
        <taxon>Bacilli</taxon>
        <taxon>Bacillales</taxon>
        <taxon>Bacillaceae</taxon>
        <taxon>Salisediminibacterium</taxon>
    </lineage>
</organism>
<dbReference type="GO" id="GO:0016787">
    <property type="term" value="F:hydrolase activity"/>
    <property type="evidence" value="ECO:0007669"/>
    <property type="project" value="UniProtKB-KW"/>
</dbReference>
<accession>D6XWU2</accession>
<dbReference type="PROSITE" id="PS00893">
    <property type="entry name" value="NUDIX_BOX"/>
    <property type="match status" value="1"/>
</dbReference>
<evidence type="ECO:0000256" key="3">
    <source>
        <dbReference type="RuleBase" id="RU003476"/>
    </source>
</evidence>
<dbReference type="EMBL" id="CP001791">
    <property type="protein sequence ID" value="ADH99918.1"/>
    <property type="molecule type" value="Genomic_DNA"/>
</dbReference>
<dbReference type="AlphaFoldDB" id="D6XWU2"/>
<dbReference type="RefSeq" id="WP_013173340.1">
    <property type="nucleotide sequence ID" value="NC_014219.1"/>
</dbReference>
<dbReference type="PRINTS" id="PR00502">
    <property type="entry name" value="NUDIXFAMILY"/>
</dbReference>
<evidence type="ECO:0000313" key="5">
    <source>
        <dbReference type="EMBL" id="ADH99918.1"/>
    </source>
</evidence>
<reference evidence="5" key="1">
    <citation type="submission" date="2009-10" db="EMBL/GenBank/DDBJ databases">
        <title>Complete sequence of Bacillus selenitireducens MLS10.</title>
        <authorList>
            <consortium name="US DOE Joint Genome Institute"/>
            <person name="Lucas S."/>
            <person name="Copeland A."/>
            <person name="Lapidus A."/>
            <person name="Glavina del Rio T."/>
            <person name="Dalin E."/>
            <person name="Tice H."/>
            <person name="Bruce D."/>
            <person name="Goodwin L."/>
            <person name="Pitluck S."/>
            <person name="Sims D."/>
            <person name="Brettin T."/>
            <person name="Detter J.C."/>
            <person name="Han C."/>
            <person name="Larimer F."/>
            <person name="Land M."/>
            <person name="Hauser L."/>
            <person name="Kyrpides N."/>
            <person name="Ovchinnikova G."/>
            <person name="Stolz J."/>
        </authorList>
    </citation>
    <scope>NUCLEOTIDE SEQUENCE [LARGE SCALE GENOMIC DNA]</scope>
    <source>
        <strain evidence="5">MLS10</strain>
    </source>
</reference>
<gene>
    <name evidence="5" type="ordered locus">Bsel_2416</name>
</gene>
<evidence type="ECO:0000313" key="6">
    <source>
        <dbReference type="Proteomes" id="UP000000271"/>
    </source>
</evidence>
<protein>
    <submittedName>
        <fullName evidence="5">NUDIX hydrolase</fullName>
    </submittedName>
</protein>
<dbReference type="InterPro" id="IPR020084">
    <property type="entry name" value="NUDIX_hydrolase_CS"/>
</dbReference>
<comment type="similarity">
    <text evidence="1 3">Belongs to the Nudix hydrolase family.</text>
</comment>
<keyword evidence="6" id="KW-1185">Reference proteome</keyword>
<evidence type="ECO:0000256" key="1">
    <source>
        <dbReference type="ARBA" id="ARBA00005582"/>
    </source>
</evidence>
<dbReference type="eggNOG" id="COG1051">
    <property type="taxonomic scope" value="Bacteria"/>
</dbReference>
<dbReference type="PANTHER" id="PTHR43736">
    <property type="entry name" value="ADP-RIBOSE PYROPHOSPHATASE"/>
    <property type="match status" value="1"/>
</dbReference>
<dbReference type="OrthoDB" id="9787476at2"/>
<evidence type="ECO:0000256" key="2">
    <source>
        <dbReference type="ARBA" id="ARBA00022801"/>
    </source>
</evidence>
<name>D6XWU2_BACIE</name>
<dbReference type="SUPFAM" id="SSF55811">
    <property type="entry name" value="Nudix"/>
    <property type="match status" value="1"/>
</dbReference>
<dbReference type="InterPro" id="IPR000086">
    <property type="entry name" value="NUDIX_hydrolase_dom"/>
</dbReference>
<dbReference type="InterPro" id="IPR015797">
    <property type="entry name" value="NUDIX_hydrolase-like_dom_sf"/>
</dbReference>
<feature type="domain" description="Nudix hydrolase" evidence="4">
    <location>
        <begin position="1"/>
        <end position="135"/>
    </location>
</feature>
<dbReference type="Gene3D" id="3.90.79.10">
    <property type="entry name" value="Nucleoside Triphosphate Pyrophosphohydrolase"/>
    <property type="match status" value="1"/>
</dbReference>
<sequence>MNPLEAIVVVKACIMDQNRILIVHRTGTYPKWECPGGKVDMNETLTQALKREVFEETGLKIEVDELMYATVMNVADKGKSYLILNYAARAESTTVVLSDEHDRAAWVSEEEFHEKIPEDILTAFRDHRVFERLLNR</sequence>
<evidence type="ECO:0000259" key="4">
    <source>
        <dbReference type="PROSITE" id="PS51462"/>
    </source>
</evidence>